<reference evidence="1 2" key="1">
    <citation type="journal article" date="2012" name="PLoS Pathog.">
        <title>Diverse lifestyles and strategies of plant pathogenesis encoded in the genomes of eighteen Dothideomycetes fungi.</title>
        <authorList>
            <person name="Ohm R.A."/>
            <person name="Feau N."/>
            <person name="Henrissat B."/>
            <person name="Schoch C.L."/>
            <person name="Horwitz B.A."/>
            <person name="Barry K.W."/>
            <person name="Condon B.J."/>
            <person name="Copeland A.C."/>
            <person name="Dhillon B."/>
            <person name="Glaser F."/>
            <person name="Hesse C.N."/>
            <person name="Kosti I."/>
            <person name="LaButti K."/>
            <person name="Lindquist E.A."/>
            <person name="Lucas S."/>
            <person name="Salamov A.A."/>
            <person name="Bradshaw R.E."/>
            <person name="Ciuffetti L."/>
            <person name="Hamelin R.C."/>
            <person name="Kema G.H.J."/>
            <person name="Lawrence C."/>
            <person name="Scott J.A."/>
            <person name="Spatafora J.W."/>
            <person name="Turgeon B.G."/>
            <person name="de Wit P.J.G.M."/>
            <person name="Zhong S."/>
            <person name="Goodwin S.B."/>
            <person name="Grigoriev I.V."/>
        </authorList>
    </citation>
    <scope>NUCLEOTIDE SEQUENCE [LARGE SCALE GENOMIC DNA]</scope>
    <source>
        <strain evidence="2">ND90Pr / ATCC 201652</strain>
    </source>
</reference>
<feature type="non-terminal residue" evidence="1">
    <location>
        <position position="1"/>
    </location>
</feature>
<dbReference type="SUPFAM" id="SSF56672">
    <property type="entry name" value="DNA/RNA polymerases"/>
    <property type="match status" value="1"/>
</dbReference>
<proteinExistence type="predicted"/>
<dbReference type="KEGG" id="bsc:COCSADRAFT_99004"/>
<evidence type="ECO:0008006" key="3">
    <source>
        <dbReference type="Google" id="ProtNLM"/>
    </source>
</evidence>
<dbReference type="InterPro" id="IPR043128">
    <property type="entry name" value="Rev_trsase/Diguanyl_cyclase"/>
</dbReference>
<dbReference type="RefSeq" id="XP_007703963.1">
    <property type="nucleotide sequence ID" value="XM_007705773.1"/>
</dbReference>
<dbReference type="Gene3D" id="3.30.70.270">
    <property type="match status" value="1"/>
</dbReference>
<dbReference type="GeneID" id="19141836"/>
<sequence length="64" mass="8086">SKEYTIFYIYYRTYKTKILLFRLYNSLVTYERYINNILINYLDNFHIVYLDNIFIYSKLEAEYI</sequence>
<organism evidence="1 2">
    <name type="scientific">Cochliobolus sativus (strain ND90Pr / ATCC 201652)</name>
    <name type="common">Common root rot and spot blotch fungus</name>
    <name type="synonym">Bipolaris sorokiniana</name>
    <dbReference type="NCBI Taxonomy" id="665912"/>
    <lineage>
        <taxon>Eukaryota</taxon>
        <taxon>Fungi</taxon>
        <taxon>Dikarya</taxon>
        <taxon>Ascomycota</taxon>
        <taxon>Pezizomycotina</taxon>
        <taxon>Dothideomycetes</taxon>
        <taxon>Pleosporomycetidae</taxon>
        <taxon>Pleosporales</taxon>
        <taxon>Pleosporineae</taxon>
        <taxon>Pleosporaceae</taxon>
        <taxon>Bipolaris</taxon>
    </lineage>
</organism>
<gene>
    <name evidence="1" type="ORF">COCSADRAFT_99004</name>
</gene>
<dbReference type="InterPro" id="IPR043502">
    <property type="entry name" value="DNA/RNA_pol_sf"/>
</dbReference>
<name>M2SDX8_COCSN</name>
<evidence type="ECO:0000313" key="2">
    <source>
        <dbReference type="Proteomes" id="UP000016934"/>
    </source>
</evidence>
<keyword evidence="2" id="KW-1185">Reference proteome</keyword>
<evidence type="ECO:0000313" key="1">
    <source>
        <dbReference type="EMBL" id="EMD60670.1"/>
    </source>
</evidence>
<protein>
    <recommendedName>
        <fullName evidence="3">Reverse transcriptase domain-containing protein</fullName>
    </recommendedName>
</protein>
<dbReference type="AlphaFoldDB" id="M2SDX8"/>
<dbReference type="EMBL" id="KB445650">
    <property type="protein sequence ID" value="EMD60670.1"/>
    <property type="molecule type" value="Genomic_DNA"/>
</dbReference>
<dbReference type="HOGENOM" id="CLU_2873754_0_0_1"/>
<dbReference type="OrthoDB" id="415724at2759"/>
<reference evidence="2" key="2">
    <citation type="journal article" date="2013" name="PLoS Genet.">
        <title>Comparative genome structure, secondary metabolite, and effector coding capacity across Cochliobolus pathogens.</title>
        <authorList>
            <person name="Condon B.J."/>
            <person name="Leng Y."/>
            <person name="Wu D."/>
            <person name="Bushley K.E."/>
            <person name="Ohm R.A."/>
            <person name="Otillar R."/>
            <person name="Martin J."/>
            <person name="Schackwitz W."/>
            <person name="Grimwood J."/>
            <person name="MohdZainudin N."/>
            <person name="Xue C."/>
            <person name="Wang R."/>
            <person name="Manning V.A."/>
            <person name="Dhillon B."/>
            <person name="Tu Z.J."/>
            <person name="Steffenson B.J."/>
            <person name="Salamov A."/>
            <person name="Sun H."/>
            <person name="Lowry S."/>
            <person name="LaButti K."/>
            <person name="Han J."/>
            <person name="Copeland A."/>
            <person name="Lindquist E."/>
            <person name="Barry K."/>
            <person name="Schmutz J."/>
            <person name="Baker S.E."/>
            <person name="Ciuffetti L.M."/>
            <person name="Grigoriev I.V."/>
            <person name="Zhong S."/>
            <person name="Turgeon B.G."/>
        </authorList>
    </citation>
    <scope>NUCLEOTIDE SEQUENCE [LARGE SCALE GENOMIC DNA]</scope>
    <source>
        <strain evidence="2">ND90Pr / ATCC 201652</strain>
    </source>
</reference>
<accession>M2SDX8</accession>
<dbReference type="Proteomes" id="UP000016934">
    <property type="component" value="Unassembled WGS sequence"/>
</dbReference>